<dbReference type="AlphaFoldDB" id="A0A517PWB5"/>
<gene>
    <name evidence="2" type="ORF">HG66A1_54820</name>
</gene>
<evidence type="ECO:0000313" key="3">
    <source>
        <dbReference type="Proteomes" id="UP000320421"/>
    </source>
</evidence>
<dbReference type="OrthoDB" id="5757975at2"/>
<dbReference type="Proteomes" id="UP000320421">
    <property type="component" value="Chromosome"/>
</dbReference>
<proteinExistence type="predicted"/>
<sequence>MNFEIVTHCWRYWRCLTYQVATIFHHPPPKEINLILNVVTSQEDHATCRRLQELETLPLPENVKIKTTLLEKERLFRRGIGRNQVALETKADVVWFTDCDYLIHGSSLHDVMRFMAQPDHKFIYPKRVYGTTHETGYDLIQEASQWQGPPEIIREHFTEVMKLNRAIGGVQIVSGDLCRKYGYLKDSKEWEKPASRWKRAYEDVHFRKLLNREGHKARKVKIADVLRIRHPVAGRDDPTVEL</sequence>
<organism evidence="2 3">
    <name type="scientific">Gimesia chilikensis</name>
    <dbReference type="NCBI Taxonomy" id="2605989"/>
    <lineage>
        <taxon>Bacteria</taxon>
        <taxon>Pseudomonadati</taxon>
        <taxon>Planctomycetota</taxon>
        <taxon>Planctomycetia</taxon>
        <taxon>Planctomycetales</taxon>
        <taxon>Planctomycetaceae</taxon>
        <taxon>Gimesia</taxon>
    </lineage>
</organism>
<dbReference type="RefSeq" id="WP_145191378.1">
    <property type="nucleotide sequence ID" value="NZ_CP036266.1"/>
</dbReference>
<feature type="domain" description="Glycosyltransferase 2-like" evidence="1">
    <location>
        <begin position="69"/>
        <end position="150"/>
    </location>
</feature>
<keyword evidence="3" id="KW-1185">Reference proteome</keyword>
<dbReference type="InterPro" id="IPR029044">
    <property type="entry name" value="Nucleotide-diphossugar_trans"/>
</dbReference>
<dbReference type="EMBL" id="CP036266">
    <property type="protein sequence ID" value="QDT23660.1"/>
    <property type="molecule type" value="Genomic_DNA"/>
</dbReference>
<evidence type="ECO:0000259" key="1">
    <source>
        <dbReference type="Pfam" id="PF00535"/>
    </source>
</evidence>
<dbReference type="Pfam" id="PF00535">
    <property type="entry name" value="Glycos_transf_2"/>
    <property type="match status" value="1"/>
</dbReference>
<protein>
    <recommendedName>
        <fullName evidence="1">Glycosyltransferase 2-like domain-containing protein</fullName>
    </recommendedName>
</protein>
<name>A0A517PWB5_9PLAN</name>
<dbReference type="Gene3D" id="3.90.550.10">
    <property type="entry name" value="Spore Coat Polysaccharide Biosynthesis Protein SpsA, Chain A"/>
    <property type="match status" value="1"/>
</dbReference>
<evidence type="ECO:0000313" key="2">
    <source>
        <dbReference type="EMBL" id="QDT23660.1"/>
    </source>
</evidence>
<accession>A0A517PWB5</accession>
<dbReference type="InterPro" id="IPR001173">
    <property type="entry name" value="Glyco_trans_2-like"/>
</dbReference>
<dbReference type="SUPFAM" id="SSF53448">
    <property type="entry name" value="Nucleotide-diphospho-sugar transferases"/>
    <property type="match status" value="1"/>
</dbReference>
<reference evidence="2 3" key="1">
    <citation type="submission" date="2019-02" db="EMBL/GenBank/DDBJ databases">
        <title>Deep-cultivation of Planctomycetes and their phenomic and genomic characterization uncovers novel biology.</title>
        <authorList>
            <person name="Wiegand S."/>
            <person name="Jogler M."/>
            <person name="Boedeker C."/>
            <person name="Pinto D."/>
            <person name="Vollmers J."/>
            <person name="Rivas-Marin E."/>
            <person name="Kohn T."/>
            <person name="Peeters S.H."/>
            <person name="Heuer A."/>
            <person name="Rast P."/>
            <person name="Oberbeckmann S."/>
            <person name="Bunk B."/>
            <person name="Jeske O."/>
            <person name="Meyerdierks A."/>
            <person name="Storesund J.E."/>
            <person name="Kallscheuer N."/>
            <person name="Luecker S."/>
            <person name="Lage O.M."/>
            <person name="Pohl T."/>
            <person name="Merkel B.J."/>
            <person name="Hornburger P."/>
            <person name="Mueller R.-W."/>
            <person name="Bruemmer F."/>
            <person name="Labrenz M."/>
            <person name="Spormann A.M."/>
            <person name="Op den Camp H."/>
            <person name="Overmann J."/>
            <person name="Amann R."/>
            <person name="Jetten M.S.M."/>
            <person name="Mascher T."/>
            <person name="Medema M.H."/>
            <person name="Devos D.P."/>
            <person name="Kaster A.-K."/>
            <person name="Ovreas L."/>
            <person name="Rohde M."/>
            <person name="Galperin M.Y."/>
            <person name="Jogler C."/>
        </authorList>
    </citation>
    <scope>NUCLEOTIDE SEQUENCE [LARGE SCALE GENOMIC DNA]</scope>
    <source>
        <strain evidence="2 3">HG66A1</strain>
    </source>
</reference>